<dbReference type="InterPro" id="IPR013154">
    <property type="entry name" value="ADH-like_N"/>
</dbReference>
<name>A0A0P1BN31_9BASI</name>
<accession>A0A0P1BN31</accession>
<dbReference type="InterPro" id="IPR020843">
    <property type="entry name" value="ER"/>
</dbReference>
<dbReference type="Proteomes" id="UP000054845">
    <property type="component" value="Unassembled WGS sequence"/>
</dbReference>
<reference evidence="2 3" key="1">
    <citation type="submission" date="2014-09" db="EMBL/GenBank/DDBJ databases">
        <authorList>
            <person name="Magalhaes I.L.F."/>
            <person name="Oliveira U."/>
            <person name="Santos F.R."/>
            <person name="Vidigal T.H.D.A."/>
            <person name="Brescovit A.D."/>
            <person name="Santos A.J."/>
        </authorList>
    </citation>
    <scope>NUCLEOTIDE SEQUENCE [LARGE SCALE GENOMIC DNA]</scope>
</reference>
<dbReference type="SUPFAM" id="SSF50129">
    <property type="entry name" value="GroES-like"/>
    <property type="match status" value="1"/>
</dbReference>
<dbReference type="OrthoDB" id="3233595at2759"/>
<dbReference type="STRING" id="401625.A0A0P1BN31"/>
<dbReference type="AlphaFoldDB" id="A0A0P1BN31"/>
<dbReference type="InterPro" id="IPR013149">
    <property type="entry name" value="ADH-like_C"/>
</dbReference>
<dbReference type="EMBL" id="CCYA01000265">
    <property type="protein sequence ID" value="CEH17516.1"/>
    <property type="molecule type" value="Genomic_DNA"/>
</dbReference>
<proteinExistence type="predicted"/>
<dbReference type="Pfam" id="PF00107">
    <property type="entry name" value="ADH_zinc_N"/>
    <property type="match status" value="1"/>
</dbReference>
<dbReference type="InterPro" id="IPR036291">
    <property type="entry name" value="NAD(P)-bd_dom_sf"/>
</dbReference>
<dbReference type="Gene3D" id="3.40.50.720">
    <property type="entry name" value="NAD(P)-binding Rossmann-like Domain"/>
    <property type="match status" value="1"/>
</dbReference>
<evidence type="ECO:0000259" key="1">
    <source>
        <dbReference type="SMART" id="SM00829"/>
    </source>
</evidence>
<dbReference type="InterPro" id="IPR047122">
    <property type="entry name" value="Trans-enoyl_RdTase-like"/>
</dbReference>
<sequence length="359" mass="37809">MSVPNTFKSAIVEAPRAKTVITDVPTPEIKPDEVLIKITAAAINPVDWKMRDEPDRYPYLKEYPTPLGSDAAGIVAAVGSSVDSSHLKVGDPVFFQGIVGTPRNSTLQQYAVIPAELAALRPSNITEEEAAGIALASACALVGMYHDTSSTPTKPGPWEPRGDVAGKGKALVVLGGSSSVGQYVIQLARLSGYTQIVTGSSPSHHAHLKQLGATAVLDRNVADATHYVSALGGLAVDYVYDAISEESTHKLAVEILQRSSGNKSGKLNVISVLPPSESAKAEAKQAGVDISFILGMGSLPNVRPISVPFFKALTGWLREGKYVPNRTHLINGGLPAIEQALEANKTASGVKIIIRPHDA</sequence>
<dbReference type="SUPFAM" id="SSF51735">
    <property type="entry name" value="NAD(P)-binding Rossmann-fold domains"/>
    <property type="match status" value="1"/>
</dbReference>
<dbReference type="GO" id="GO:0016651">
    <property type="term" value="F:oxidoreductase activity, acting on NAD(P)H"/>
    <property type="evidence" value="ECO:0007669"/>
    <property type="project" value="InterPro"/>
</dbReference>
<dbReference type="PANTHER" id="PTHR45348:SF2">
    <property type="entry name" value="ZINC-TYPE ALCOHOL DEHYDROGENASE-LIKE PROTEIN C2E1P3.01"/>
    <property type="match status" value="1"/>
</dbReference>
<dbReference type="Gene3D" id="3.90.180.10">
    <property type="entry name" value="Medium-chain alcohol dehydrogenases, catalytic domain"/>
    <property type="match status" value="1"/>
</dbReference>
<dbReference type="PANTHER" id="PTHR45348">
    <property type="entry name" value="HYPOTHETICAL OXIDOREDUCTASE (EUROFUNG)"/>
    <property type="match status" value="1"/>
</dbReference>
<dbReference type="Pfam" id="PF08240">
    <property type="entry name" value="ADH_N"/>
    <property type="match status" value="1"/>
</dbReference>
<keyword evidence="3" id="KW-1185">Reference proteome</keyword>
<evidence type="ECO:0000313" key="3">
    <source>
        <dbReference type="Proteomes" id="UP000054845"/>
    </source>
</evidence>
<protein>
    <submittedName>
        <fullName evidence="2">Zinc-binding oxidoreductase</fullName>
    </submittedName>
</protein>
<feature type="domain" description="Enoyl reductase (ER)" evidence="1">
    <location>
        <begin position="10"/>
        <end position="354"/>
    </location>
</feature>
<dbReference type="SMART" id="SM00829">
    <property type="entry name" value="PKS_ER"/>
    <property type="match status" value="1"/>
</dbReference>
<organism evidence="2 3">
    <name type="scientific">Ceraceosorus bombacis</name>
    <dbReference type="NCBI Taxonomy" id="401625"/>
    <lineage>
        <taxon>Eukaryota</taxon>
        <taxon>Fungi</taxon>
        <taxon>Dikarya</taxon>
        <taxon>Basidiomycota</taxon>
        <taxon>Ustilaginomycotina</taxon>
        <taxon>Exobasidiomycetes</taxon>
        <taxon>Ceraceosorales</taxon>
        <taxon>Ceraceosoraceae</taxon>
        <taxon>Ceraceosorus</taxon>
    </lineage>
</organism>
<dbReference type="CDD" id="cd08249">
    <property type="entry name" value="enoyl_reductase_like"/>
    <property type="match status" value="1"/>
</dbReference>
<evidence type="ECO:0000313" key="2">
    <source>
        <dbReference type="EMBL" id="CEH17516.1"/>
    </source>
</evidence>
<dbReference type="InterPro" id="IPR011032">
    <property type="entry name" value="GroES-like_sf"/>
</dbReference>